<comment type="caution">
    <text evidence="2">The sequence shown here is derived from an EMBL/GenBank/DDBJ whole genome shotgun (WGS) entry which is preliminary data.</text>
</comment>
<dbReference type="OrthoDB" id="2299914at2"/>
<feature type="signal peptide" evidence="1">
    <location>
        <begin position="1"/>
        <end position="27"/>
    </location>
</feature>
<dbReference type="Proteomes" id="UP000051580">
    <property type="component" value="Unassembled WGS sequence"/>
</dbReference>
<feature type="chain" id="PRO_5006411878" evidence="1">
    <location>
        <begin position="28"/>
        <end position="194"/>
    </location>
</feature>
<protein>
    <submittedName>
        <fullName evidence="2">Uncharacterized protein</fullName>
    </submittedName>
</protein>
<dbReference type="EMBL" id="AZFS01000041">
    <property type="protein sequence ID" value="KRL96175.1"/>
    <property type="molecule type" value="Genomic_DNA"/>
</dbReference>
<keyword evidence="1" id="KW-0732">Signal</keyword>
<evidence type="ECO:0000313" key="2">
    <source>
        <dbReference type="EMBL" id="KRL96175.1"/>
    </source>
</evidence>
<dbReference type="AlphaFoldDB" id="A0A0R1USM6"/>
<evidence type="ECO:0000256" key="1">
    <source>
        <dbReference type="SAM" id="SignalP"/>
    </source>
</evidence>
<dbReference type="PATRIC" id="fig|1423753.3.peg.2024"/>
<organism evidence="2 3">
    <name type="scientific">Levilactobacillus hammesii DSM 16381</name>
    <dbReference type="NCBI Taxonomy" id="1423753"/>
    <lineage>
        <taxon>Bacteria</taxon>
        <taxon>Bacillati</taxon>
        <taxon>Bacillota</taxon>
        <taxon>Bacilli</taxon>
        <taxon>Lactobacillales</taxon>
        <taxon>Lactobacillaceae</taxon>
        <taxon>Levilactobacillus</taxon>
    </lineage>
</organism>
<accession>A0A0R1USM6</accession>
<proteinExistence type="predicted"/>
<dbReference type="RefSeq" id="WP_057732199.1">
    <property type="nucleotide sequence ID" value="NZ_AZFS01000041.1"/>
</dbReference>
<sequence length="194" mass="21138">MKKIFGYVLGLVAALFAAGAIATTANADGSNADAASGSSNAASGAIAPAMGASDAGGAAAISAADSSSIAQPAKKPAKKLAKKPAKKRVMKKVAKKRIKKAKKLAAAKKMRGRYHYRKDSREIFFQKGKKGDEVELFNREGKEVKKFKVRKNGRFEIKLTKKQAEKLDKGGKYFRFDVQQKGYKAYEIRYHIYK</sequence>
<evidence type="ECO:0000313" key="3">
    <source>
        <dbReference type="Proteomes" id="UP000051580"/>
    </source>
</evidence>
<reference evidence="2 3" key="1">
    <citation type="journal article" date="2015" name="Genome Announc.">
        <title>Expanding the biotechnology potential of lactobacilli through comparative genomics of 213 strains and associated genera.</title>
        <authorList>
            <person name="Sun Z."/>
            <person name="Harris H.M."/>
            <person name="McCann A."/>
            <person name="Guo C."/>
            <person name="Argimon S."/>
            <person name="Zhang W."/>
            <person name="Yang X."/>
            <person name="Jeffery I.B."/>
            <person name="Cooney J.C."/>
            <person name="Kagawa T.F."/>
            <person name="Liu W."/>
            <person name="Song Y."/>
            <person name="Salvetti E."/>
            <person name="Wrobel A."/>
            <person name="Rasinkangas P."/>
            <person name="Parkhill J."/>
            <person name="Rea M.C."/>
            <person name="O'Sullivan O."/>
            <person name="Ritari J."/>
            <person name="Douillard F.P."/>
            <person name="Paul Ross R."/>
            <person name="Yang R."/>
            <person name="Briner A.E."/>
            <person name="Felis G.E."/>
            <person name="de Vos W.M."/>
            <person name="Barrangou R."/>
            <person name="Klaenhammer T.R."/>
            <person name="Caufield P.W."/>
            <person name="Cui Y."/>
            <person name="Zhang H."/>
            <person name="O'Toole P.W."/>
        </authorList>
    </citation>
    <scope>NUCLEOTIDE SEQUENCE [LARGE SCALE GENOMIC DNA]</scope>
    <source>
        <strain evidence="2 3">DSM 16381</strain>
    </source>
</reference>
<gene>
    <name evidence="2" type="ORF">FD28_GL001926</name>
</gene>
<keyword evidence="3" id="KW-1185">Reference proteome</keyword>
<name>A0A0R1USM6_9LACO</name>